<evidence type="ECO:0000256" key="5">
    <source>
        <dbReference type="ARBA" id="ARBA00022763"/>
    </source>
</evidence>
<keyword evidence="16" id="KW-1185">Reference proteome</keyword>
<dbReference type="GO" id="GO:0003905">
    <property type="term" value="F:alkylbase DNA N-glycosylase activity"/>
    <property type="evidence" value="ECO:0007669"/>
    <property type="project" value="UniProtKB-EC"/>
</dbReference>
<dbReference type="PANTHER" id="PTHR10429:SF0">
    <property type="entry name" value="DNA-3-METHYLADENINE GLYCOSYLASE"/>
    <property type="match status" value="1"/>
</dbReference>
<dbReference type="NCBIfam" id="TIGR00567">
    <property type="entry name" value="3mg"/>
    <property type="match status" value="1"/>
</dbReference>
<dbReference type="FunFam" id="3.10.300.10:FF:000001">
    <property type="entry name" value="Putative 3-methyladenine DNA glycosylase"/>
    <property type="match status" value="1"/>
</dbReference>
<evidence type="ECO:0000256" key="4">
    <source>
        <dbReference type="ARBA" id="ARBA00012000"/>
    </source>
</evidence>
<protein>
    <recommendedName>
        <fullName evidence="10">DNA-3-methyladenine glycosylase</fullName>
        <ecNumber evidence="4">3.2.2.21</ecNumber>
    </recommendedName>
    <alternativeName>
        <fullName evidence="11">3-alkyladenine DNA glycosylase</fullName>
    </alternativeName>
    <alternativeName>
        <fullName evidence="8">3-methyladenine DNA glycosidase</fullName>
    </alternativeName>
    <alternativeName>
        <fullName evidence="13">ADPG</fullName>
    </alternativeName>
    <alternativeName>
        <fullName evidence="12">N-methylpurine-DNA glycosylase</fullName>
    </alternativeName>
</protein>
<dbReference type="EMBL" id="JBJQND010000005">
    <property type="protein sequence ID" value="KAL3876851.1"/>
    <property type="molecule type" value="Genomic_DNA"/>
</dbReference>
<comment type="catalytic activity">
    <reaction evidence="1">
        <text>Hydrolysis of alkylated DNA, releasing 3-methyladenine, 3-methylguanine, 7-methylguanine and 7-methyladenine.</text>
        <dbReference type="EC" id="3.2.2.21"/>
    </reaction>
</comment>
<keyword evidence="6" id="KW-0378">Hydrolase</keyword>
<evidence type="ECO:0000313" key="15">
    <source>
        <dbReference type="EMBL" id="KAL3876851.1"/>
    </source>
</evidence>
<sequence length="419" mass="46227">MSQKRKSPPTCSETGDDRENYIKKQQVNNHLVGDYQYGNNFSMWDPSTSPYFSRDQLDPSISSMSNVVTSFENKSASSSDISTVSLMNSSIYEQNFGALPVSFQNFTSPTISSFPHFTSTDVPSTSLQNFVFPSSSVPNFSVPVSSPEQSLCNQTSLCDQKLDIPNSDLDENSSPSKSISELKSSAENTTFDSNSSGSNSSEEISASHMSGRLSFAFFNRPCEELAKALLGKKLVRMIDDKRVSGRIVETEAYLGTVDKAAHSYKGKRTDRNAAMFMPPGTAYVYNIYGMYCCMNISSQGEGAAVLLRALEPVEGLETMDSLRACGRITSVLKKNGKGLCNGPSKLCQALGIKKDTINKVDLTVSKDIWLEEGEAVEDKSILKCKRININYAEEWVDKPLRFYIQENPFVSVKDKDAEN</sequence>
<keyword evidence="7" id="KW-0234">DNA repair</keyword>
<evidence type="ECO:0000256" key="11">
    <source>
        <dbReference type="ARBA" id="ARBA00076879"/>
    </source>
</evidence>
<evidence type="ECO:0000313" key="16">
    <source>
        <dbReference type="Proteomes" id="UP001634394"/>
    </source>
</evidence>
<evidence type="ECO:0000256" key="7">
    <source>
        <dbReference type="ARBA" id="ARBA00023204"/>
    </source>
</evidence>
<comment type="subunit">
    <text evidence="9">Binds MBD1. Binds SSBP1.</text>
</comment>
<dbReference type="CDD" id="cd00540">
    <property type="entry name" value="AAG"/>
    <property type="match status" value="1"/>
</dbReference>
<evidence type="ECO:0000256" key="2">
    <source>
        <dbReference type="ARBA" id="ARBA00002421"/>
    </source>
</evidence>
<evidence type="ECO:0000256" key="10">
    <source>
        <dbReference type="ARBA" id="ARBA00068926"/>
    </source>
</evidence>
<comment type="function">
    <text evidence="2">Hydrolysis of the deoxyribose N-glycosidic bond to excise 3-methyladenine, and 7-methylguanine from the damaged DNA polymer formed by alkylation lesions.</text>
</comment>
<dbReference type="EC" id="3.2.2.21" evidence="4"/>
<gene>
    <name evidence="15" type="ORF">ACJMK2_034636</name>
</gene>
<keyword evidence="5" id="KW-0227">DNA damage</keyword>
<comment type="similarity">
    <text evidence="3">Belongs to the DNA glycosylase MPG family.</text>
</comment>
<dbReference type="AlphaFoldDB" id="A0ABD3WU11"/>
<dbReference type="SUPFAM" id="SSF50486">
    <property type="entry name" value="FMT C-terminal domain-like"/>
    <property type="match status" value="1"/>
</dbReference>
<comment type="caution">
    <text evidence="15">The sequence shown here is derived from an EMBL/GenBank/DDBJ whole genome shotgun (WGS) entry which is preliminary data.</text>
</comment>
<evidence type="ECO:0000256" key="1">
    <source>
        <dbReference type="ARBA" id="ARBA00000086"/>
    </source>
</evidence>
<dbReference type="PANTHER" id="PTHR10429">
    <property type="entry name" value="DNA-3-METHYLADENINE GLYCOSYLASE"/>
    <property type="match status" value="1"/>
</dbReference>
<evidence type="ECO:0000256" key="12">
    <source>
        <dbReference type="ARBA" id="ARBA00078171"/>
    </source>
</evidence>
<feature type="compositionally biased region" description="Low complexity" evidence="14">
    <location>
        <begin position="193"/>
        <end position="204"/>
    </location>
</feature>
<evidence type="ECO:0000256" key="8">
    <source>
        <dbReference type="ARBA" id="ARBA00033426"/>
    </source>
</evidence>
<accession>A0ABD3WU11</accession>
<evidence type="ECO:0000256" key="6">
    <source>
        <dbReference type="ARBA" id="ARBA00022801"/>
    </source>
</evidence>
<dbReference type="InterPro" id="IPR036995">
    <property type="entry name" value="MPG_sf"/>
</dbReference>
<dbReference type="Gene3D" id="3.10.300.10">
    <property type="entry name" value="Methylpurine-DNA glycosylase (MPG)"/>
    <property type="match status" value="1"/>
</dbReference>
<reference evidence="15 16" key="1">
    <citation type="submission" date="2024-11" db="EMBL/GenBank/DDBJ databases">
        <title>Chromosome-level genome assembly of the freshwater bivalve Anodonta woodiana.</title>
        <authorList>
            <person name="Chen X."/>
        </authorList>
    </citation>
    <scope>NUCLEOTIDE SEQUENCE [LARGE SCALE GENOMIC DNA]</scope>
    <source>
        <strain evidence="15">MN2024</strain>
        <tissue evidence="15">Gills</tissue>
    </source>
</reference>
<dbReference type="Pfam" id="PF02245">
    <property type="entry name" value="Pur_DNA_glyco"/>
    <property type="match status" value="1"/>
</dbReference>
<evidence type="ECO:0000256" key="3">
    <source>
        <dbReference type="ARBA" id="ARBA00009232"/>
    </source>
</evidence>
<evidence type="ECO:0000256" key="9">
    <source>
        <dbReference type="ARBA" id="ARBA00066187"/>
    </source>
</evidence>
<dbReference type="Proteomes" id="UP001634394">
    <property type="component" value="Unassembled WGS sequence"/>
</dbReference>
<dbReference type="InterPro" id="IPR003180">
    <property type="entry name" value="MPG"/>
</dbReference>
<evidence type="ECO:0000256" key="13">
    <source>
        <dbReference type="ARBA" id="ARBA00082988"/>
    </source>
</evidence>
<feature type="region of interest" description="Disordered" evidence="14">
    <location>
        <begin position="163"/>
        <end position="204"/>
    </location>
</feature>
<feature type="compositionally biased region" description="Low complexity" evidence="14">
    <location>
        <begin position="173"/>
        <end position="185"/>
    </location>
</feature>
<name>A0ABD3WU11_SINWO</name>
<proteinExistence type="inferred from homology"/>
<dbReference type="HAMAP" id="MF_00527">
    <property type="entry name" value="3MGH"/>
    <property type="match status" value="1"/>
</dbReference>
<evidence type="ECO:0000256" key="14">
    <source>
        <dbReference type="SAM" id="MobiDB-lite"/>
    </source>
</evidence>
<organism evidence="15 16">
    <name type="scientific">Sinanodonta woodiana</name>
    <name type="common">Chinese pond mussel</name>
    <name type="synonym">Anodonta woodiana</name>
    <dbReference type="NCBI Taxonomy" id="1069815"/>
    <lineage>
        <taxon>Eukaryota</taxon>
        <taxon>Metazoa</taxon>
        <taxon>Spiralia</taxon>
        <taxon>Lophotrochozoa</taxon>
        <taxon>Mollusca</taxon>
        <taxon>Bivalvia</taxon>
        <taxon>Autobranchia</taxon>
        <taxon>Heteroconchia</taxon>
        <taxon>Palaeoheterodonta</taxon>
        <taxon>Unionida</taxon>
        <taxon>Unionoidea</taxon>
        <taxon>Unionidae</taxon>
        <taxon>Unioninae</taxon>
        <taxon>Sinanodonta</taxon>
    </lineage>
</organism>
<dbReference type="InterPro" id="IPR011034">
    <property type="entry name" value="Formyl_transferase-like_C_sf"/>
</dbReference>
<dbReference type="GO" id="GO:0006281">
    <property type="term" value="P:DNA repair"/>
    <property type="evidence" value="ECO:0007669"/>
    <property type="project" value="UniProtKB-KW"/>
</dbReference>